<dbReference type="GO" id="GO:0016757">
    <property type="term" value="F:glycosyltransferase activity"/>
    <property type="evidence" value="ECO:0007669"/>
    <property type="project" value="UniProtKB-KW"/>
</dbReference>
<keyword evidence="5" id="KW-0333">Golgi apparatus</keyword>
<sequence length="920" mass="105542">MNPRKKGGICEWGRRAAGKCWPAALFLVAALSLVFAGSKTPVWRFASNNSPLRHGGVGGGGAAVLNVSSTTTALLEENVGQNISTASNKFGIAGPKNARNSTRRRSKLEILEAGLARSRALIMRGSNRTSKDEDDDDEFIPEGPMYRNASSFHRSYMEMEKKLKVYVYKEGEPPVFHFGPCKHTYAIEGYFIQAMDVSPFRTYDPDEAHLFFLPFSVTMLTEVVYIRDSHDWSLMKNAAFDYVNVVAGKHPFWNRSRGADHFMLACHDWGPEISFAVPNLHNNSIRALCNANTSERFDPERDVSIPEIHLPLGTTTGLLGGPPPSSRSVLVFYSGGLHGPIRPILMEHWGNNEDKDVQIHSYLPKGQSYYDMMRKSMYCICPSGYEVASPRMVEALYTGCVPVLIKEGYVVPFSDVLNVKTFAVILKTKDIPNLKKILSSIPEKKYLRMQKRGIMVRKHFEINNPPKRFDVFHMILHSIWLRRLNFRLRDNLDHDNLLKARDLDHVRCVKDSDGRVLVETVKVAKRWGEYFSELLNAGGDQRLVFDELGHPGASRVYCRRICLEEVVRALRVMRNGRAVGPDEIPVEFWKHAGRDAWVWLTKLFNVILRTAWMPDEWRESLLVPLFKGKGDIQSCENYRGIKLLSHTMKVWERVIEYRVRKECMLFADDIVLIDDTREGLNDKLESWRLALETKGFRISRNKTEYMEYRFSGRDTESEVEVKIDSHLVPKVDRFRYLGSVIQADGELDADVGHRVGVAWAKWRLASGVLCDLKISPRMKGKFYRSVVRPAMLYGAECWAVKKTHVRRLHAAEMRMLRWMCGKTRLDRISNEVIRRQVGMAPVEDKLREARLRWLGHVRRRDADAPVRRCERITVIGGSRGRGRPKKNWEEVIRQDLGLLDLTEDMALDRNFWRTRIRVAG</sequence>
<dbReference type="InterPro" id="IPR040911">
    <property type="entry name" value="Exostosin_GT47"/>
</dbReference>
<name>A0A484M794_9ASTE</name>
<dbReference type="OrthoDB" id="1924787at2759"/>
<evidence type="ECO:0000256" key="4">
    <source>
        <dbReference type="ARBA" id="ARBA00022968"/>
    </source>
</evidence>
<keyword evidence="8" id="KW-1185">Reference proteome</keyword>
<dbReference type="Pfam" id="PF03016">
    <property type="entry name" value="Exostosin_GT47"/>
    <property type="match status" value="1"/>
</dbReference>
<dbReference type="GO" id="GO:0000139">
    <property type="term" value="C:Golgi membrane"/>
    <property type="evidence" value="ECO:0007669"/>
    <property type="project" value="UniProtKB-SubCell"/>
</dbReference>
<dbReference type="PANTHER" id="PTHR11062">
    <property type="entry name" value="EXOSTOSIN HEPARAN SULFATE GLYCOSYLTRANSFERASE -RELATED"/>
    <property type="match status" value="1"/>
</dbReference>
<evidence type="ECO:0000256" key="3">
    <source>
        <dbReference type="ARBA" id="ARBA00022676"/>
    </source>
</evidence>
<evidence type="ECO:0000256" key="2">
    <source>
        <dbReference type="ARBA" id="ARBA00010271"/>
    </source>
</evidence>
<evidence type="ECO:0000313" key="7">
    <source>
        <dbReference type="EMBL" id="VFQ84721.1"/>
    </source>
</evidence>
<organism evidence="7 8">
    <name type="scientific">Cuscuta campestris</name>
    <dbReference type="NCBI Taxonomy" id="132261"/>
    <lineage>
        <taxon>Eukaryota</taxon>
        <taxon>Viridiplantae</taxon>
        <taxon>Streptophyta</taxon>
        <taxon>Embryophyta</taxon>
        <taxon>Tracheophyta</taxon>
        <taxon>Spermatophyta</taxon>
        <taxon>Magnoliopsida</taxon>
        <taxon>eudicotyledons</taxon>
        <taxon>Gunneridae</taxon>
        <taxon>Pentapetalae</taxon>
        <taxon>asterids</taxon>
        <taxon>lamiids</taxon>
        <taxon>Solanales</taxon>
        <taxon>Convolvulaceae</taxon>
        <taxon>Cuscuteae</taxon>
        <taxon>Cuscuta</taxon>
        <taxon>Cuscuta subgen. Grammica</taxon>
        <taxon>Cuscuta sect. Cleistogrammica</taxon>
    </lineage>
</organism>
<dbReference type="AlphaFoldDB" id="A0A484M794"/>
<keyword evidence="4" id="KW-0735">Signal-anchor</keyword>
<gene>
    <name evidence="7" type="ORF">CCAM_LOCUS26497</name>
</gene>
<proteinExistence type="inferred from homology"/>
<dbReference type="PANTHER" id="PTHR11062:SF278">
    <property type="entry name" value="EXOSTOSIN GT47 DOMAIN-CONTAINING PROTEIN"/>
    <property type="match status" value="1"/>
</dbReference>
<dbReference type="EMBL" id="OOIL02002808">
    <property type="protein sequence ID" value="VFQ84721.1"/>
    <property type="molecule type" value="Genomic_DNA"/>
</dbReference>
<evidence type="ECO:0000256" key="5">
    <source>
        <dbReference type="ARBA" id="ARBA00023034"/>
    </source>
</evidence>
<comment type="similarity">
    <text evidence="2">Belongs to the glycosyltransferase 47 family.</text>
</comment>
<comment type="subcellular location">
    <subcellularLocation>
        <location evidence="1">Golgi apparatus membrane</location>
        <topology evidence="1">Single-pass type II membrane protein</topology>
    </subcellularLocation>
</comment>
<protein>
    <recommendedName>
        <fullName evidence="6">Exostosin GT47 domain-containing protein</fullName>
    </recommendedName>
</protein>
<keyword evidence="3" id="KW-0328">Glycosyltransferase</keyword>
<dbReference type="InterPro" id="IPR004263">
    <property type="entry name" value="Exostosin"/>
</dbReference>
<accession>A0A484M794</accession>
<keyword evidence="4" id="KW-0812">Transmembrane</keyword>
<dbReference type="Proteomes" id="UP000595140">
    <property type="component" value="Unassembled WGS sequence"/>
</dbReference>
<evidence type="ECO:0000256" key="1">
    <source>
        <dbReference type="ARBA" id="ARBA00004323"/>
    </source>
</evidence>
<feature type="domain" description="Exostosin GT47" evidence="6">
    <location>
        <begin position="159"/>
        <end position="441"/>
    </location>
</feature>
<keyword evidence="3" id="KW-0808">Transferase</keyword>
<evidence type="ECO:0000313" key="8">
    <source>
        <dbReference type="Proteomes" id="UP000595140"/>
    </source>
</evidence>
<evidence type="ECO:0000259" key="6">
    <source>
        <dbReference type="Pfam" id="PF03016"/>
    </source>
</evidence>
<reference evidence="7 8" key="1">
    <citation type="submission" date="2018-04" db="EMBL/GenBank/DDBJ databases">
        <authorList>
            <person name="Vogel A."/>
        </authorList>
    </citation>
    <scope>NUCLEOTIDE SEQUENCE [LARGE SCALE GENOMIC DNA]</scope>
</reference>